<evidence type="ECO:0000313" key="4">
    <source>
        <dbReference type="RefSeq" id="XP_047741389.1"/>
    </source>
</evidence>
<dbReference type="GeneID" id="125179481"/>
<dbReference type="Gene3D" id="3.50.4.10">
    <property type="entry name" value="Hepatocyte Growth Factor"/>
    <property type="match status" value="1"/>
</dbReference>
<dbReference type="KEGG" id="hazt:125179481"/>
<dbReference type="Pfam" id="PF00024">
    <property type="entry name" value="PAN_1"/>
    <property type="match status" value="1"/>
</dbReference>
<organism evidence="3 4">
    <name type="scientific">Hyalella azteca</name>
    <name type="common">Amphipod</name>
    <dbReference type="NCBI Taxonomy" id="294128"/>
    <lineage>
        <taxon>Eukaryota</taxon>
        <taxon>Metazoa</taxon>
        <taxon>Ecdysozoa</taxon>
        <taxon>Arthropoda</taxon>
        <taxon>Crustacea</taxon>
        <taxon>Multicrustacea</taxon>
        <taxon>Malacostraca</taxon>
        <taxon>Eumalacostraca</taxon>
        <taxon>Peracarida</taxon>
        <taxon>Amphipoda</taxon>
        <taxon>Senticaudata</taxon>
        <taxon>Talitrida</taxon>
        <taxon>Talitroidea</taxon>
        <taxon>Hyalellidae</taxon>
        <taxon>Hyalella</taxon>
    </lineage>
</organism>
<proteinExistence type="predicted"/>
<dbReference type="InterPro" id="IPR003609">
    <property type="entry name" value="Pan_app"/>
</dbReference>
<keyword evidence="3" id="KW-1185">Reference proteome</keyword>
<gene>
    <name evidence="4" type="primary">LOC125179481</name>
</gene>
<evidence type="ECO:0000256" key="1">
    <source>
        <dbReference type="SAM" id="SignalP"/>
    </source>
</evidence>
<reference evidence="4" key="1">
    <citation type="submission" date="2025-08" db="UniProtKB">
        <authorList>
            <consortium name="RefSeq"/>
        </authorList>
    </citation>
    <scope>IDENTIFICATION</scope>
    <source>
        <tissue evidence="4">Whole organism</tissue>
    </source>
</reference>
<name>A0A979FVV3_HYAAZ</name>
<dbReference type="RefSeq" id="XP_047741389.1">
    <property type="nucleotide sequence ID" value="XM_047885433.1"/>
</dbReference>
<feature type="non-terminal residue" evidence="4">
    <location>
        <position position="118"/>
    </location>
</feature>
<accession>A0A979FVV3</accession>
<feature type="signal peptide" evidence="1">
    <location>
        <begin position="1"/>
        <end position="23"/>
    </location>
</feature>
<sequence length="118" mass="12023">MMAGAALPATVVFLVAMVHLSGAAVVANTYSAATMGASKLLSGASVGAVTNPQRCLQLCGAQPACVAFNFNDVTRECELVAAVAGSAVVPSWRCFRMLVPPPARIMDPCASNPCPANK</sequence>
<keyword evidence="1" id="KW-0732">Signal</keyword>
<dbReference type="AlphaFoldDB" id="A0A979FVV3"/>
<feature type="domain" description="Apple" evidence="2">
    <location>
        <begin position="45"/>
        <end position="86"/>
    </location>
</feature>
<protein>
    <submittedName>
        <fullName evidence="4">Uncharacterized protein LOC125179481</fullName>
    </submittedName>
</protein>
<dbReference type="SUPFAM" id="SSF57414">
    <property type="entry name" value="Hairpin loop containing domain-like"/>
    <property type="match status" value="1"/>
</dbReference>
<evidence type="ECO:0000259" key="2">
    <source>
        <dbReference type="Pfam" id="PF00024"/>
    </source>
</evidence>
<feature type="chain" id="PRO_5037607575" evidence="1">
    <location>
        <begin position="24"/>
        <end position="118"/>
    </location>
</feature>
<dbReference type="Proteomes" id="UP000694843">
    <property type="component" value="Unplaced"/>
</dbReference>
<dbReference type="OrthoDB" id="6396237at2759"/>
<evidence type="ECO:0000313" key="3">
    <source>
        <dbReference type="Proteomes" id="UP000694843"/>
    </source>
</evidence>